<sequence length="265" mass="30290">MPLEITKKTYDKLREYFAYVEKVFGHDNRWSINSYSYIFESDVQRFAYYLIAQDGILDEKERTYLNALIDNGEGKTDITYVDQNSGILPAEARIKFKTTPPRSFILCLWATNKFAEKGNINKAFGVIENLYKQIAIDILKIDGRTSMDNMQKVGNVINSLVKVSKESYDEFIENLGEMEKIPQEDESVSEMSKTQETEMPMEESTANVIEKVEEMPVEEAPAEVIPEMEMPTAEVPEVELPTAEVPVEEVPEEVMPEVEMPTAEI</sequence>
<evidence type="ECO:0000256" key="1">
    <source>
        <dbReference type="SAM" id="MobiDB-lite"/>
    </source>
</evidence>
<dbReference type="AlphaFoldDB" id="A0A1I0Z0Y8"/>
<proteinExistence type="predicted"/>
<dbReference type="RefSeq" id="WP_330392049.1">
    <property type="nucleotide sequence ID" value="NZ_FOJY01000012.1"/>
</dbReference>
<gene>
    <name evidence="2" type="ORF">SAMN05216249_11236</name>
</gene>
<feature type="non-terminal residue" evidence="2">
    <location>
        <position position="265"/>
    </location>
</feature>
<feature type="region of interest" description="Disordered" evidence="1">
    <location>
        <begin position="222"/>
        <end position="265"/>
    </location>
</feature>
<keyword evidence="3" id="KW-1185">Reference proteome</keyword>
<feature type="region of interest" description="Disordered" evidence="1">
    <location>
        <begin position="183"/>
        <end position="203"/>
    </location>
</feature>
<accession>A0A1I0Z0Y8</accession>
<protein>
    <submittedName>
        <fullName evidence="2">Uncharacterized protein</fullName>
    </submittedName>
</protein>
<dbReference type="EMBL" id="FOJY01000012">
    <property type="protein sequence ID" value="SFB18776.1"/>
    <property type="molecule type" value="Genomic_DNA"/>
</dbReference>
<reference evidence="2 3" key="1">
    <citation type="submission" date="2016-10" db="EMBL/GenBank/DDBJ databases">
        <authorList>
            <person name="de Groot N.N."/>
        </authorList>
    </citation>
    <scope>NUCLEOTIDE SEQUENCE [LARGE SCALE GENOMIC DNA]</scope>
    <source>
        <strain evidence="2 3">DSM 5522</strain>
    </source>
</reference>
<dbReference type="Proteomes" id="UP000198838">
    <property type="component" value="Unassembled WGS sequence"/>
</dbReference>
<evidence type="ECO:0000313" key="2">
    <source>
        <dbReference type="EMBL" id="SFB18776.1"/>
    </source>
</evidence>
<feature type="compositionally biased region" description="Low complexity" evidence="1">
    <location>
        <begin position="222"/>
        <end position="245"/>
    </location>
</feature>
<name>A0A1I0Z0Y8_9FIRM</name>
<evidence type="ECO:0000313" key="3">
    <source>
        <dbReference type="Proteomes" id="UP000198838"/>
    </source>
</evidence>
<feature type="compositionally biased region" description="Acidic residues" evidence="1">
    <location>
        <begin position="246"/>
        <end position="256"/>
    </location>
</feature>
<organism evidence="2 3">
    <name type="scientific">Acetitomaculum ruminis DSM 5522</name>
    <dbReference type="NCBI Taxonomy" id="1120918"/>
    <lineage>
        <taxon>Bacteria</taxon>
        <taxon>Bacillati</taxon>
        <taxon>Bacillota</taxon>
        <taxon>Clostridia</taxon>
        <taxon>Lachnospirales</taxon>
        <taxon>Lachnospiraceae</taxon>
        <taxon>Acetitomaculum</taxon>
    </lineage>
</organism>